<name>A0A9W6VKG0_9ACTN</name>
<feature type="region of interest" description="Disordered" evidence="8">
    <location>
        <begin position="304"/>
        <end position="330"/>
    </location>
</feature>
<proteinExistence type="predicted"/>
<feature type="domain" description="Protein kinase" evidence="10">
    <location>
        <begin position="13"/>
        <end position="265"/>
    </location>
</feature>
<dbReference type="GO" id="GO:0004674">
    <property type="term" value="F:protein serine/threonine kinase activity"/>
    <property type="evidence" value="ECO:0007669"/>
    <property type="project" value="UniProtKB-KW"/>
</dbReference>
<organism evidence="11 12">
    <name type="scientific">Actinoallomurus iriomotensis</name>
    <dbReference type="NCBI Taxonomy" id="478107"/>
    <lineage>
        <taxon>Bacteria</taxon>
        <taxon>Bacillati</taxon>
        <taxon>Actinomycetota</taxon>
        <taxon>Actinomycetes</taxon>
        <taxon>Streptosporangiales</taxon>
        <taxon>Thermomonosporaceae</taxon>
        <taxon>Actinoallomurus</taxon>
    </lineage>
</organism>
<evidence type="ECO:0000256" key="4">
    <source>
        <dbReference type="ARBA" id="ARBA00022741"/>
    </source>
</evidence>
<reference evidence="11" key="1">
    <citation type="submission" date="2023-03" db="EMBL/GenBank/DDBJ databases">
        <title>Actinoallomurus iriomotensis NBRC 103681.</title>
        <authorList>
            <person name="Ichikawa N."/>
            <person name="Sato H."/>
            <person name="Tonouchi N."/>
        </authorList>
    </citation>
    <scope>NUCLEOTIDE SEQUENCE</scope>
    <source>
        <strain evidence="11">NBRC 103681</strain>
    </source>
</reference>
<keyword evidence="6 7" id="KW-0067">ATP-binding</keyword>
<dbReference type="Gene3D" id="1.10.510.10">
    <property type="entry name" value="Transferase(Phosphotransferase) domain 1"/>
    <property type="match status" value="1"/>
</dbReference>
<keyword evidence="9" id="KW-0472">Membrane</keyword>
<dbReference type="SMART" id="SM00220">
    <property type="entry name" value="S_TKc"/>
    <property type="match status" value="1"/>
</dbReference>
<dbReference type="SUPFAM" id="SSF56112">
    <property type="entry name" value="Protein kinase-like (PK-like)"/>
    <property type="match status" value="1"/>
</dbReference>
<feature type="transmembrane region" description="Helical" evidence="9">
    <location>
        <begin position="283"/>
        <end position="304"/>
    </location>
</feature>
<dbReference type="EC" id="2.7.11.1" evidence="1"/>
<dbReference type="PANTHER" id="PTHR43289">
    <property type="entry name" value="MITOGEN-ACTIVATED PROTEIN KINASE KINASE KINASE 20-RELATED"/>
    <property type="match status" value="1"/>
</dbReference>
<keyword evidence="4 7" id="KW-0547">Nucleotide-binding</keyword>
<dbReference type="GO" id="GO:0005524">
    <property type="term" value="F:ATP binding"/>
    <property type="evidence" value="ECO:0007669"/>
    <property type="project" value="UniProtKB-UniRule"/>
</dbReference>
<evidence type="ECO:0000256" key="6">
    <source>
        <dbReference type="ARBA" id="ARBA00022840"/>
    </source>
</evidence>
<dbReference type="RefSeq" id="WP_285621877.1">
    <property type="nucleotide sequence ID" value="NZ_BSTJ01000003.1"/>
</dbReference>
<keyword evidence="9" id="KW-0812">Transmembrane</keyword>
<evidence type="ECO:0000256" key="5">
    <source>
        <dbReference type="ARBA" id="ARBA00022777"/>
    </source>
</evidence>
<evidence type="ECO:0000256" key="8">
    <source>
        <dbReference type="SAM" id="MobiDB-lite"/>
    </source>
</evidence>
<evidence type="ECO:0000256" key="2">
    <source>
        <dbReference type="ARBA" id="ARBA00022527"/>
    </source>
</evidence>
<evidence type="ECO:0000256" key="9">
    <source>
        <dbReference type="SAM" id="Phobius"/>
    </source>
</evidence>
<evidence type="ECO:0000256" key="7">
    <source>
        <dbReference type="PROSITE-ProRule" id="PRU10141"/>
    </source>
</evidence>
<dbReference type="InterPro" id="IPR017441">
    <property type="entry name" value="Protein_kinase_ATP_BS"/>
</dbReference>
<evidence type="ECO:0000313" key="11">
    <source>
        <dbReference type="EMBL" id="GLY75203.1"/>
    </source>
</evidence>
<evidence type="ECO:0000256" key="3">
    <source>
        <dbReference type="ARBA" id="ARBA00022679"/>
    </source>
</evidence>
<dbReference type="Gene3D" id="3.30.200.20">
    <property type="entry name" value="Phosphorylase Kinase, domain 1"/>
    <property type="match status" value="1"/>
</dbReference>
<feature type="binding site" evidence="7">
    <location>
        <position position="42"/>
    </location>
    <ligand>
        <name>ATP</name>
        <dbReference type="ChEBI" id="CHEBI:30616"/>
    </ligand>
</feature>
<dbReference type="CDD" id="cd14014">
    <property type="entry name" value="STKc_PknB_like"/>
    <property type="match status" value="1"/>
</dbReference>
<gene>
    <name evidence="11" type="ORF">Airi01_034700</name>
</gene>
<evidence type="ECO:0000256" key="1">
    <source>
        <dbReference type="ARBA" id="ARBA00012513"/>
    </source>
</evidence>
<sequence>MSVRIGALVAGRYRVERQIGSGGMGAVWLARDERLGRPVALKRAHPAADERRLRELSREARIAGGIDHPRVVTLYDLITEDAATWLVMEYVPARDLADVIASDGVLAPEAVARIGRQLADALAAVHARGIVHGDVKPGNVLITESGDAKLTDFGVSRAVWADETVSDSGLFRGTPAYVAPEVARGAKPLPAADVFSLGATLFAAAEGDSPLGNGVGPLTAVWRSASGHVAAPSAPGALGAALSAMLRLEPDDRPDAAEACRLLELGDDVPAARRPRRLRSVPVAAAVAAIVVVSVATVMIVQAGRSSEDEPARSASPPASAVGDPRTAEPCALADPASLRRFGGTELSTDYGNFNRCDVLIKRGDDDLADVKIELENGPAPEPGAGDRVERRGTVGIIRGPLADGECGQELSLADGHVVAVTAQRTGRGAIDLCAAATAATDHAAAVLVRGVMPRRARPLPSASLGRQDACALLTSAALSRVGAGRATPGFGRWDCRWRGTGGTGVQLRFDHNGPLSSDDGTPVRLAGHAAFVQAGGDGHGTCLARVVHRTYTDTGGHTTAEIVFLVVSGSRPESRLCADAKALASAAAARLPKT</sequence>
<accession>A0A9W6VKG0</accession>
<protein>
    <recommendedName>
        <fullName evidence="1">non-specific serine/threonine protein kinase</fullName>
        <ecNumber evidence="1">2.7.11.1</ecNumber>
    </recommendedName>
</protein>
<dbReference type="PROSITE" id="PS50011">
    <property type="entry name" value="PROTEIN_KINASE_DOM"/>
    <property type="match status" value="1"/>
</dbReference>
<evidence type="ECO:0000313" key="12">
    <source>
        <dbReference type="Proteomes" id="UP001165135"/>
    </source>
</evidence>
<dbReference type="AlphaFoldDB" id="A0A9W6VKG0"/>
<keyword evidence="5" id="KW-0418">Kinase</keyword>
<dbReference type="Proteomes" id="UP001165135">
    <property type="component" value="Unassembled WGS sequence"/>
</dbReference>
<dbReference type="PROSITE" id="PS00107">
    <property type="entry name" value="PROTEIN_KINASE_ATP"/>
    <property type="match status" value="1"/>
</dbReference>
<dbReference type="PROSITE" id="PS00108">
    <property type="entry name" value="PROTEIN_KINASE_ST"/>
    <property type="match status" value="1"/>
</dbReference>
<keyword evidence="9" id="KW-1133">Transmembrane helix</keyword>
<dbReference type="InterPro" id="IPR008271">
    <property type="entry name" value="Ser/Thr_kinase_AS"/>
</dbReference>
<dbReference type="Pfam" id="PF00069">
    <property type="entry name" value="Pkinase"/>
    <property type="match status" value="1"/>
</dbReference>
<comment type="caution">
    <text evidence="11">The sequence shown here is derived from an EMBL/GenBank/DDBJ whole genome shotgun (WGS) entry which is preliminary data.</text>
</comment>
<dbReference type="PANTHER" id="PTHR43289:SF6">
    <property type="entry name" value="SERINE_THREONINE-PROTEIN KINASE NEKL-3"/>
    <property type="match status" value="1"/>
</dbReference>
<dbReference type="InterPro" id="IPR000719">
    <property type="entry name" value="Prot_kinase_dom"/>
</dbReference>
<dbReference type="InterPro" id="IPR011009">
    <property type="entry name" value="Kinase-like_dom_sf"/>
</dbReference>
<dbReference type="EMBL" id="BSTJ01000003">
    <property type="protein sequence ID" value="GLY75203.1"/>
    <property type="molecule type" value="Genomic_DNA"/>
</dbReference>
<keyword evidence="2" id="KW-0723">Serine/threonine-protein kinase</keyword>
<keyword evidence="3" id="KW-0808">Transferase</keyword>
<evidence type="ECO:0000259" key="10">
    <source>
        <dbReference type="PROSITE" id="PS50011"/>
    </source>
</evidence>